<evidence type="ECO:0000313" key="3">
    <source>
        <dbReference type="Proteomes" id="UP000199315"/>
    </source>
</evidence>
<reference evidence="2 3" key="1">
    <citation type="submission" date="2016-09" db="EMBL/GenBank/DDBJ databases">
        <authorList>
            <person name="Capua I."/>
            <person name="De Benedictis P."/>
            <person name="Joannis T."/>
            <person name="Lombin L.H."/>
            <person name="Cattoli G."/>
        </authorList>
    </citation>
    <scope>NUCLEOTIDE SEQUENCE [LARGE SCALE GENOMIC DNA]</scope>
    <source>
        <strain evidence="2 3">GluBS11</strain>
    </source>
</reference>
<gene>
    <name evidence="1" type="ORF">SAMN05421730_105413</name>
    <name evidence="2" type="ORF">SAMN05421730_106811</name>
</gene>
<dbReference type="EMBL" id="FMKA01000054">
    <property type="protein sequence ID" value="SCP99712.1"/>
    <property type="molecule type" value="Genomic_DNA"/>
</dbReference>
<name>A0A1D3TZA7_9FIRM</name>
<feature type="non-terminal residue" evidence="2">
    <location>
        <position position="1"/>
    </location>
</feature>
<keyword evidence="3" id="KW-1185">Reference proteome</keyword>
<sequence length="36" mass="4280">YLIQRNVVNEYKVGNREPIRIETLQNVSIISCLEKF</sequence>
<accession>A0A1D3TZA7</accession>
<dbReference type="AlphaFoldDB" id="A0A1D3TZA7"/>
<evidence type="ECO:0000313" key="2">
    <source>
        <dbReference type="EMBL" id="SCP99892.1"/>
    </source>
</evidence>
<proteinExistence type="predicted"/>
<protein>
    <submittedName>
        <fullName evidence="2">Uncharacterized protein</fullName>
    </submittedName>
</protein>
<evidence type="ECO:0000313" key="1">
    <source>
        <dbReference type="EMBL" id="SCP99712.1"/>
    </source>
</evidence>
<organism evidence="2 3">
    <name type="scientific">Anaerobium acetethylicum</name>
    <dbReference type="NCBI Taxonomy" id="1619234"/>
    <lineage>
        <taxon>Bacteria</taxon>
        <taxon>Bacillati</taxon>
        <taxon>Bacillota</taxon>
        <taxon>Clostridia</taxon>
        <taxon>Lachnospirales</taxon>
        <taxon>Lachnospiraceae</taxon>
        <taxon>Anaerobium</taxon>
    </lineage>
</organism>
<dbReference type="EMBL" id="FMKA01000068">
    <property type="protein sequence ID" value="SCP99892.1"/>
    <property type="molecule type" value="Genomic_DNA"/>
</dbReference>
<dbReference type="Proteomes" id="UP000199315">
    <property type="component" value="Unassembled WGS sequence"/>
</dbReference>